<name>A0ABS4SQ75_9PROT</name>
<reference evidence="2 3" key="1">
    <citation type="submission" date="2021-03" db="EMBL/GenBank/DDBJ databases">
        <title>Genomic Encyclopedia of Type Strains, Phase III (KMG-III): the genomes of soil and plant-associated and newly described type strains.</title>
        <authorList>
            <person name="Whitman W."/>
        </authorList>
    </citation>
    <scope>NUCLEOTIDE SEQUENCE [LARGE SCALE GENOMIC DNA]</scope>
    <source>
        <strain evidence="2 3">IMMIB AFH-6</strain>
    </source>
</reference>
<feature type="compositionally biased region" description="Basic and acidic residues" evidence="1">
    <location>
        <begin position="481"/>
        <end position="502"/>
    </location>
</feature>
<dbReference type="EMBL" id="JAGINP010000017">
    <property type="protein sequence ID" value="MBP2294703.1"/>
    <property type="molecule type" value="Genomic_DNA"/>
</dbReference>
<keyword evidence="3" id="KW-1185">Reference proteome</keyword>
<comment type="caution">
    <text evidence="2">The sequence shown here is derived from an EMBL/GenBank/DDBJ whole genome shotgun (WGS) entry which is preliminary data.</text>
</comment>
<evidence type="ECO:0000313" key="3">
    <source>
        <dbReference type="Proteomes" id="UP000781958"/>
    </source>
</evidence>
<dbReference type="Proteomes" id="UP000781958">
    <property type="component" value="Unassembled WGS sequence"/>
</dbReference>
<sequence>MQHQDDTTPHQQPGRSGDAAILDLFKQMVSNREKWAEIGRTAPDDDPVYLALADADDDFTESIARTPASGPVGMSIKAYIAYQGAHSWPAGNINGILLPEGIAEAVGQDGRLAAGMAFDALRLFPALDALRTRGAPAFRDALDAAQAAEGGTTIPELSMTFAQALEKWREMGRAEREADDQAGDAINLERGKLAAAILAAEPVTTADALALLELLADPETGLAAGDGPNDAPAIQRALAILSRTPAGLNFGELSPAVVTAYREWRRADEVRAALSRLDDDAAEGDEADALAWFGEAVSQLQYRLWGKFHDTPSPTMAGRLFKVRVILDEEGGAFDTIRTDAGETLTEIVRTVPPPPDLDAPEAPSTDDERRAFLTARPGDVVNTSPADLLRLFTPEQGAEVFALLASYVQAKASALDVLPLVLESLAAYGHFASEVGTLDREEGYIAGVVLTDNERTYLAQHGYLPEPTVKRLDDAAELRKAERGADERRQKEQLEADERAKRGPPLAEQLCPLMPSSTDEARKAAAGAIYSAEFAAVSRRSMLEDLRNLQQSEAEALRNLDFPSIGRRFAPGTQDEIRRGLDEVLGQQAQSDDRLTATGVAATTFEAAFPPEQLQSVREGIDGHLKCVSVHARASVAMLKWNDRELELRIRDDRKGAFVILTEGVGRALDSLRAIDELLQTAAVRLCSVFARIDPESAAAAFDQPKGTDGFASAIAAFQGAAPSSLCIPDTPTDAMLEAGAAAGGINPEQARAIYAAMAGAYRQEAA</sequence>
<feature type="region of interest" description="Disordered" evidence="1">
    <location>
        <begin position="481"/>
        <end position="509"/>
    </location>
</feature>
<evidence type="ECO:0000313" key="2">
    <source>
        <dbReference type="EMBL" id="MBP2294703.1"/>
    </source>
</evidence>
<protein>
    <submittedName>
        <fullName evidence="2">Uncharacterized protein</fullName>
    </submittedName>
</protein>
<gene>
    <name evidence="2" type="ORF">J2851_004493</name>
</gene>
<accession>A0ABS4SQ75</accession>
<organism evidence="2 3">
    <name type="scientific">Azospirillum rugosum</name>
    <dbReference type="NCBI Taxonomy" id="416170"/>
    <lineage>
        <taxon>Bacteria</taxon>
        <taxon>Pseudomonadati</taxon>
        <taxon>Pseudomonadota</taxon>
        <taxon>Alphaproteobacteria</taxon>
        <taxon>Rhodospirillales</taxon>
        <taxon>Azospirillaceae</taxon>
        <taxon>Azospirillum</taxon>
    </lineage>
</organism>
<proteinExistence type="predicted"/>
<evidence type="ECO:0000256" key="1">
    <source>
        <dbReference type="SAM" id="MobiDB-lite"/>
    </source>
</evidence>
<dbReference type="RefSeq" id="WP_209768976.1">
    <property type="nucleotide sequence ID" value="NZ_JAGINP010000017.1"/>
</dbReference>